<name>A0A9N8X271_9BURK</name>
<protein>
    <submittedName>
        <fullName evidence="1">Uncharacterized protein</fullName>
    </submittedName>
</protein>
<dbReference type="AlphaFoldDB" id="A0A9N8X271"/>
<dbReference type="RefSeq" id="WP_228878063.1">
    <property type="nucleotide sequence ID" value="NZ_CAJQYX010000002.1"/>
</dbReference>
<dbReference type="EMBL" id="CAJQZC010000005">
    <property type="protein sequence ID" value="CAG4902076.1"/>
    <property type="molecule type" value="Genomic_DNA"/>
</dbReference>
<reference evidence="1" key="1">
    <citation type="submission" date="2021-04" db="EMBL/GenBank/DDBJ databases">
        <authorList>
            <person name="Vanwijnsberghe S."/>
        </authorList>
    </citation>
    <scope>NUCLEOTIDE SEQUENCE</scope>
    <source>
        <strain evidence="1">LMG 31841</strain>
    </source>
</reference>
<gene>
    <name evidence="1" type="ORF">LMG31841_03066</name>
</gene>
<proteinExistence type="predicted"/>
<evidence type="ECO:0000313" key="1">
    <source>
        <dbReference type="EMBL" id="CAG4902076.1"/>
    </source>
</evidence>
<comment type="caution">
    <text evidence="1">The sequence shown here is derived from an EMBL/GenBank/DDBJ whole genome shotgun (WGS) entry which is preliminary data.</text>
</comment>
<keyword evidence="2" id="KW-1185">Reference proteome</keyword>
<evidence type="ECO:0000313" key="2">
    <source>
        <dbReference type="Proteomes" id="UP000789704"/>
    </source>
</evidence>
<organism evidence="1 2">
    <name type="scientific">Paraburkholderia saeva</name>
    <dbReference type="NCBI Taxonomy" id="2777537"/>
    <lineage>
        <taxon>Bacteria</taxon>
        <taxon>Pseudomonadati</taxon>
        <taxon>Pseudomonadota</taxon>
        <taxon>Betaproteobacteria</taxon>
        <taxon>Burkholderiales</taxon>
        <taxon>Burkholderiaceae</taxon>
        <taxon>Paraburkholderia</taxon>
    </lineage>
</organism>
<accession>A0A9N8X271</accession>
<sequence length="186" mass="21247">MSVKIEPDLPGNSEASQMIWLASAYADAAKVLAESMLTNDFAQHHANVRVILHLCRHALELFLKGAIGLSTGSVPRGTHRLATLFDQYKTLYPSRNYHFAFPFPEQVFFTDDMFPETIEQFHRTHDQRFRYPSDIKGNVFEGFEPFDVNTQAEAIANFWQRLHLIGTGIAWNDTFDAREPANGQRD</sequence>
<dbReference type="Proteomes" id="UP000789704">
    <property type="component" value="Unassembled WGS sequence"/>
</dbReference>